<dbReference type="InterPro" id="IPR043708">
    <property type="entry name" value="DUF5648"/>
</dbReference>
<reference evidence="2 3" key="1">
    <citation type="submission" date="2019-01" db="EMBL/GenBank/DDBJ databases">
        <authorList>
            <person name="Brito A."/>
        </authorList>
    </citation>
    <scope>NUCLEOTIDE SEQUENCE [LARGE SCALE GENOMIC DNA]</scope>
    <source>
        <strain evidence="2">1</strain>
    </source>
</reference>
<accession>A0A563W1J1</accession>
<proteinExistence type="predicted"/>
<gene>
    <name evidence="2" type="ORF">H1P_6280008</name>
</gene>
<dbReference type="EMBL" id="CAACVJ010000588">
    <property type="protein sequence ID" value="VEP17574.1"/>
    <property type="molecule type" value="Genomic_DNA"/>
</dbReference>
<dbReference type="RefSeq" id="WP_144875949.1">
    <property type="nucleotide sequence ID" value="NZ_LR214362.1"/>
</dbReference>
<organism evidence="2 3">
    <name type="scientific">Hyella patelloides LEGE 07179</name>
    <dbReference type="NCBI Taxonomy" id="945734"/>
    <lineage>
        <taxon>Bacteria</taxon>
        <taxon>Bacillati</taxon>
        <taxon>Cyanobacteriota</taxon>
        <taxon>Cyanophyceae</taxon>
        <taxon>Pleurocapsales</taxon>
        <taxon>Hyellaceae</taxon>
        <taxon>Hyella</taxon>
    </lineage>
</organism>
<feature type="domain" description="DUF5648" evidence="1">
    <location>
        <begin position="63"/>
        <end position="165"/>
    </location>
</feature>
<dbReference type="AlphaFoldDB" id="A0A563W1J1"/>
<protein>
    <submittedName>
        <fullName evidence="2">CHRD domain-containing protein</fullName>
    </submittedName>
</protein>
<dbReference type="Proteomes" id="UP000320055">
    <property type="component" value="Unassembled WGS sequence"/>
</dbReference>
<evidence type="ECO:0000259" key="1">
    <source>
        <dbReference type="Pfam" id="PF18885"/>
    </source>
</evidence>
<evidence type="ECO:0000313" key="2">
    <source>
        <dbReference type="EMBL" id="VEP17574.1"/>
    </source>
</evidence>
<dbReference type="Pfam" id="PF18885">
    <property type="entry name" value="DUF5648"/>
    <property type="match status" value="1"/>
</dbReference>
<sequence>MTVTSELEPTIDLFRFRNTTFDSGTYIFVSEQERDTIIDNPDLNQIFELEGEQEDGSINPAFTASANPGEGLSPLYRFQSNITPGNYLFVGEQERQNIDTNFAEEFNEEGLAFYVYQAGSDRGAEFTRFQNQNRPGTYLFAGEAESANIRANFPNFLEEGVAFEAL</sequence>
<keyword evidence="3" id="KW-1185">Reference proteome</keyword>
<evidence type="ECO:0000313" key="3">
    <source>
        <dbReference type="Proteomes" id="UP000320055"/>
    </source>
</evidence>
<dbReference type="OrthoDB" id="9807797at2"/>
<name>A0A563W1J1_9CYAN</name>